<gene>
    <name evidence="1" type="ORF">MARPO_0131s0028</name>
</gene>
<accession>A0A2R6W852</accession>
<proteinExistence type="predicted"/>
<keyword evidence="2" id="KW-1185">Reference proteome</keyword>
<name>A0A2R6W852_MARPO</name>
<evidence type="ECO:0000313" key="1">
    <source>
        <dbReference type="EMBL" id="PTQ30033.1"/>
    </source>
</evidence>
<protein>
    <submittedName>
        <fullName evidence="1">Uncharacterized protein</fullName>
    </submittedName>
</protein>
<dbReference type="AlphaFoldDB" id="A0A2R6W852"/>
<evidence type="ECO:0000313" key="2">
    <source>
        <dbReference type="Proteomes" id="UP000244005"/>
    </source>
</evidence>
<organism evidence="1 2">
    <name type="scientific">Marchantia polymorpha</name>
    <name type="common">Common liverwort</name>
    <name type="synonym">Marchantia aquatica</name>
    <dbReference type="NCBI Taxonomy" id="3197"/>
    <lineage>
        <taxon>Eukaryota</taxon>
        <taxon>Viridiplantae</taxon>
        <taxon>Streptophyta</taxon>
        <taxon>Embryophyta</taxon>
        <taxon>Marchantiophyta</taxon>
        <taxon>Marchantiopsida</taxon>
        <taxon>Marchantiidae</taxon>
        <taxon>Marchantiales</taxon>
        <taxon>Marchantiaceae</taxon>
        <taxon>Marchantia</taxon>
    </lineage>
</organism>
<dbReference type="Gramene" id="Mp8g18750.1">
    <property type="protein sequence ID" value="Mp8g18750.1.cds1"/>
    <property type="gene ID" value="Mp8g18750"/>
</dbReference>
<dbReference type="Proteomes" id="UP000244005">
    <property type="component" value="Unassembled WGS sequence"/>
</dbReference>
<sequence>MEHAFLRHSCRLTHRPADVPRHPTSSSTSSTNLPVPTLRYGTLQEYTTHDFDFVPSCVRALAESKPPICVGKAPSWVFPSFLLFSCVWHEDWVSISSYPSILNTRCSSQLLKD</sequence>
<dbReference type="EMBL" id="KZ772803">
    <property type="protein sequence ID" value="PTQ30033.1"/>
    <property type="molecule type" value="Genomic_DNA"/>
</dbReference>
<reference evidence="2" key="1">
    <citation type="journal article" date="2017" name="Cell">
        <title>Insights into land plant evolution garnered from the Marchantia polymorpha genome.</title>
        <authorList>
            <person name="Bowman J.L."/>
            <person name="Kohchi T."/>
            <person name="Yamato K.T."/>
            <person name="Jenkins J."/>
            <person name="Shu S."/>
            <person name="Ishizaki K."/>
            <person name="Yamaoka S."/>
            <person name="Nishihama R."/>
            <person name="Nakamura Y."/>
            <person name="Berger F."/>
            <person name="Adam C."/>
            <person name="Aki S.S."/>
            <person name="Althoff F."/>
            <person name="Araki T."/>
            <person name="Arteaga-Vazquez M.A."/>
            <person name="Balasubrmanian S."/>
            <person name="Barry K."/>
            <person name="Bauer D."/>
            <person name="Boehm C.R."/>
            <person name="Briginshaw L."/>
            <person name="Caballero-Perez J."/>
            <person name="Catarino B."/>
            <person name="Chen F."/>
            <person name="Chiyoda S."/>
            <person name="Chovatia M."/>
            <person name="Davies K.M."/>
            <person name="Delmans M."/>
            <person name="Demura T."/>
            <person name="Dierschke T."/>
            <person name="Dolan L."/>
            <person name="Dorantes-Acosta A.E."/>
            <person name="Eklund D.M."/>
            <person name="Florent S.N."/>
            <person name="Flores-Sandoval E."/>
            <person name="Fujiyama A."/>
            <person name="Fukuzawa H."/>
            <person name="Galik B."/>
            <person name="Grimanelli D."/>
            <person name="Grimwood J."/>
            <person name="Grossniklaus U."/>
            <person name="Hamada T."/>
            <person name="Haseloff J."/>
            <person name="Hetherington A.J."/>
            <person name="Higo A."/>
            <person name="Hirakawa Y."/>
            <person name="Hundley H.N."/>
            <person name="Ikeda Y."/>
            <person name="Inoue K."/>
            <person name="Inoue S.I."/>
            <person name="Ishida S."/>
            <person name="Jia Q."/>
            <person name="Kakita M."/>
            <person name="Kanazawa T."/>
            <person name="Kawai Y."/>
            <person name="Kawashima T."/>
            <person name="Kennedy M."/>
            <person name="Kinose K."/>
            <person name="Kinoshita T."/>
            <person name="Kohara Y."/>
            <person name="Koide E."/>
            <person name="Komatsu K."/>
            <person name="Kopischke S."/>
            <person name="Kubo M."/>
            <person name="Kyozuka J."/>
            <person name="Lagercrantz U."/>
            <person name="Lin S.S."/>
            <person name="Lindquist E."/>
            <person name="Lipzen A.M."/>
            <person name="Lu C.W."/>
            <person name="De Luna E."/>
            <person name="Martienssen R.A."/>
            <person name="Minamino N."/>
            <person name="Mizutani M."/>
            <person name="Mizutani M."/>
            <person name="Mochizuki N."/>
            <person name="Monte I."/>
            <person name="Mosher R."/>
            <person name="Nagasaki H."/>
            <person name="Nakagami H."/>
            <person name="Naramoto S."/>
            <person name="Nishitani K."/>
            <person name="Ohtani M."/>
            <person name="Okamoto T."/>
            <person name="Okumura M."/>
            <person name="Phillips J."/>
            <person name="Pollak B."/>
            <person name="Reinders A."/>
            <person name="Rovekamp M."/>
            <person name="Sano R."/>
            <person name="Sawa S."/>
            <person name="Schmid M.W."/>
            <person name="Shirakawa M."/>
            <person name="Solano R."/>
            <person name="Spunde A."/>
            <person name="Suetsugu N."/>
            <person name="Sugano S."/>
            <person name="Sugiyama A."/>
            <person name="Sun R."/>
            <person name="Suzuki Y."/>
            <person name="Takenaka M."/>
            <person name="Takezawa D."/>
            <person name="Tomogane H."/>
            <person name="Tsuzuki M."/>
            <person name="Ueda T."/>
            <person name="Umeda M."/>
            <person name="Ward J.M."/>
            <person name="Watanabe Y."/>
            <person name="Yazaki K."/>
            <person name="Yokoyama R."/>
            <person name="Yoshitake Y."/>
            <person name="Yotsui I."/>
            <person name="Zachgo S."/>
            <person name="Schmutz J."/>
        </authorList>
    </citation>
    <scope>NUCLEOTIDE SEQUENCE [LARGE SCALE GENOMIC DNA]</scope>
    <source>
        <strain evidence="2">Tak-1</strain>
    </source>
</reference>